<feature type="chain" id="PRO_5019147080" evidence="1">
    <location>
        <begin position="22"/>
        <end position="181"/>
    </location>
</feature>
<dbReference type="Proteomes" id="UP000283269">
    <property type="component" value="Unassembled WGS sequence"/>
</dbReference>
<evidence type="ECO:0000313" key="2">
    <source>
        <dbReference type="EMBL" id="PPQ94458.1"/>
    </source>
</evidence>
<evidence type="ECO:0000313" key="3">
    <source>
        <dbReference type="Proteomes" id="UP000283269"/>
    </source>
</evidence>
<proteinExistence type="predicted"/>
<name>A0A409XUQ2_PSICY</name>
<dbReference type="InParanoid" id="A0A409XUQ2"/>
<protein>
    <submittedName>
        <fullName evidence="2">Uncharacterized protein</fullName>
    </submittedName>
</protein>
<dbReference type="AlphaFoldDB" id="A0A409XUQ2"/>
<gene>
    <name evidence="2" type="ORF">CVT25_002549</name>
</gene>
<reference evidence="2 3" key="1">
    <citation type="journal article" date="2018" name="Evol. Lett.">
        <title>Horizontal gene cluster transfer increased hallucinogenic mushroom diversity.</title>
        <authorList>
            <person name="Reynolds H.T."/>
            <person name="Vijayakumar V."/>
            <person name="Gluck-Thaler E."/>
            <person name="Korotkin H.B."/>
            <person name="Matheny P.B."/>
            <person name="Slot J.C."/>
        </authorList>
    </citation>
    <scope>NUCLEOTIDE SEQUENCE [LARGE SCALE GENOMIC DNA]</scope>
    <source>
        <strain evidence="2 3">2631</strain>
    </source>
</reference>
<dbReference type="EMBL" id="NHYD01000343">
    <property type="protein sequence ID" value="PPQ94458.1"/>
    <property type="molecule type" value="Genomic_DNA"/>
</dbReference>
<organism evidence="2 3">
    <name type="scientific">Psilocybe cyanescens</name>
    <dbReference type="NCBI Taxonomy" id="93625"/>
    <lineage>
        <taxon>Eukaryota</taxon>
        <taxon>Fungi</taxon>
        <taxon>Dikarya</taxon>
        <taxon>Basidiomycota</taxon>
        <taxon>Agaricomycotina</taxon>
        <taxon>Agaricomycetes</taxon>
        <taxon>Agaricomycetidae</taxon>
        <taxon>Agaricales</taxon>
        <taxon>Agaricineae</taxon>
        <taxon>Strophariaceae</taxon>
        <taxon>Psilocybe</taxon>
    </lineage>
</organism>
<keyword evidence="3" id="KW-1185">Reference proteome</keyword>
<sequence length="181" mass="19593">MAGLGVPLAYSFSLLGTSASAMLLIPTHVESPAGAQALYHISIGHDPFIPTHLVTSVVKGSNDQGLTAISIPNHPQQPVFINGSEYKLMDIFQKRKKKKGSCHDPADSNRIFAEFCVSAGLATNSPRAEPQLIVMPIGQTLLDDIIISILLLERQRLTAALDTNEVHLETRKTSSPDRIVE</sequence>
<dbReference type="OrthoDB" id="3174721at2759"/>
<evidence type="ECO:0000256" key="1">
    <source>
        <dbReference type="SAM" id="SignalP"/>
    </source>
</evidence>
<comment type="caution">
    <text evidence="2">The sequence shown here is derived from an EMBL/GenBank/DDBJ whole genome shotgun (WGS) entry which is preliminary data.</text>
</comment>
<feature type="signal peptide" evidence="1">
    <location>
        <begin position="1"/>
        <end position="21"/>
    </location>
</feature>
<accession>A0A409XUQ2</accession>
<keyword evidence="1" id="KW-0732">Signal</keyword>